<keyword evidence="3" id="KW-0216">Detoxification</keyword>
<dbReference type="InterPro" id="IPR036249">
    <property type="entry name" value="Thioredoxin-like_sf"/>
</dbReference>
<dbReference type="SFLD" id="SFLDG01153">
    <property type="entry name" value="Main.4:_Theta-like"/>
    <property type="match status" value="1"/>
</dbReference>
<dbReference type="AlphaFoldDB" id="A0AAD3TBN8"/>
<keyword evidence="4" id="KW-0808">Transferase</keyword>
<dbReference type="Pfam" id="PF02798">
    <property type="entry name" value="GST_N"/>
    <property type="match status" value="1"/>
</dbReference>
<comment type="caution">
    <text evidence="7">The sequence shown here is derived from an EMBL/GenBank/DDBJ whole genome shotgun (WGS) entry which is preliminary data.</text>
</comment>
<dbReference type="GO" id="GO:0009407">
    <property type="term" value="P:toxin catabolic process"/>
    <property type="evidence" value="ECO:0007669"/>
    <property type="project" value="UniProtKB-ARBA"/>
</dbReference>
<organism evidence="7 8">
    <name type="scientific">Nepenthes gracilis</name>
    <name type="common">Slender pitcher plant</name>
    <dbReference type="NCBI Taxonomy" id="150966"/>
    <lineage>
        <taxon>Eukaryota</taxon>
        <taxon>Viridiplantae</taxon>
        <taxon>Streptophyta</taxon>
        <taxon>Embryophyta</taxon>
        <taxon>Tracheophyta</taxon>
        <taxon>Spermatophyta</taxon>
        <taxon>Magnoliopsida</taxon>
        <taxon>eudicotyledons</taxon>
        <taxon>Gunneridae</taxon>
        <taxon>Pentapetalae</taxon>
        <taxon>Caryophyllales</taxon>
        <taxon>Nepenthaceae</taxon>
        <taxon>Nepenthes</taxon>
    </lineage>
</organism>
<dbReference type="CDD" id="cd03050">
    <property type="entry name" value="GST_N_Theta"/>
    <property type="match status" value="1"/>
</dbReference>
<protein>
    <recommendedName>
        <fullName evidence="2">glutathione transferase</fullName>
        <ecNumber evidence="2">2.5.1.18</ecNumber>
    </recommendedName>
</protein>
<dbReference type="InterPro" id="IPR040075">
    <property type="entry name" value="GST_N_Theta"/>
</dbReference>
<gene>
    <name evidence="7" type="ORF">Nepgr_028433</name>
</gene>
<keyword evidence="8" id="KW-1185">Reference proteome</keyword>
<evidence type="ECO:0000256" key="2">
    <source>
        <dbReference type="ARBA" id="ARBA00012452"/>
    </source>
</evidence>
<name>A0AAD3TBN8_NEPGR</name>
<dbReference type="PROSITE" id="PS50404">
    <property type="entry name" value="GST_NTER"/>
    <property type="match status" value="1"/>
</dbReference>
<dbReference type="SUPFAM" id="SSF52833">
    <property type="entry name" value="Thioredoxin-like"/>
    <property type="match status" value="1"/>
</dbReference>
<accession>A0AAD3TBN8</accession>
<evidence type="ECO:0000256" key="1">
    <source>
        <dbReference type="ARBA" id="ARBA00009899"/>
    </source>
</evidence>
<reference evidence="7" key="1">
    <citation type="submission" date="2023-05" db="EMBL/GenBank/DDBJ databases">
        <title>Nepenthes gracilis genome sequencing.</title>
        <authorList>
            <person name="Fukushima K."/>
        </authorList>
    </citation>
    <scope>NUCLEOTIDE SEQUENCE</scope>
    <source>
        <strain evidence="7">SING2019-196</strain>
    </source>
</reference>
<dbReference type="Gene3D" id="3.40.30.10">
    <property type="entry name" value="Glutaredoxin"/>
    <property type="match status" value="1"/>
</dbReference>
<dbReference type="InterPro" id="IPR040079">
    <property type="entry name" value="Glutathione_S-Trfase"/>
</dbReference>
<feature type="domain" description="GST N-terminal" evidence="6">
    <location>
        <begin position="2"/>
        <end position="83"/>
    </location>
</feature>
<proteinExistence type="inferred from homology"/>
<dbReference type="GO" id="GO:0004364">
    <property type="term" value="F:glutathione transferase activity"/>
    <property type="evidence" value="ECO:0007669"/>
    <property type="project" value="UniProtKB-EC"/>
</dbReference>
<dbReference type="InterPro" id="IPR004045">
    <property type="entry name" value="Glutathione_S-Trfase_N"/>
</dbReference>
<evidence type="ECO:0000256" key="3">
    <source>
        <dbReference type="ARBA" id="ARBA00022575"/>
    </source>
</evidence>
<evidence type="ECO:0000259" key="6">
    <source>
        <dbReference type="PROSITE" id="PS50404"/>
    </source>
</evidence>
<dbReference type="EMBL" id="BSYO01000031">
    <property type="protein sequence ID" value="GMH26590.1"/>
    <property type="molecule type" value="Genomic_DNA"/>
</dbReference>
<dbReference type="SFLD" id="SFLDG00358">
    <property type="entry name" value="Main_(cytGST)"/>
    <property type="match status" value="1"/>
</dbReference>
<comment type="similarity">
    <text evidence="1">Belongs to the GST superfamily. Theta family.</text>
</comment>
<dbReference type="InterPro" id="IPR043377">
    <property type="entry name" value="GSTT1/2/3"/>
</dbReference>
<dbReference type="PANTHER" id="PTHR44750:SF1">
    <property type="entry name" value="GLUTATHIONE S-TRANSFERASE T1-RELATED"/>
    <property type="match status" value="1"/>
</dbReference>
<dbReference type="SUPFAM" id="SSF47616">
    <property type="entry name" value="GST C-terminal domain-like"/>
    <property type="match status" value="1"/>
</dbReference>
<dbReference type="SFLD" id="SFLDS00019">
    <property type="entry name" value="Glutathione_Transferase_(cytos"/>
    <property type="match status" value="1"/>
</dbReference>
<dbReference type="InterPro" id="IPR036282">
    <property type="entry name" value="Glutathione-S-Trfase_C_sf"/>
</dbReference>
<dbReference type="FunFam" id="1.20.1050.10:FF:000039">
    <property type="entry name" value="Glutathione S-transferase theta-1"/>
    <property type="match status" value="1"/>
</dbReference>
<evidence type="ECO:0000256" key="5">
    <source>
        <dbReference type="ARBA" id="ARBA00047960"/>
    </source>
</evidence>
<evidence type="ECO:0000313" key="7">
    <source>
        <dbReference type="EMBL" id="GMH26590.1"/>
    </source>
</evidence>
<evidence type="ECO:0000256" key="4">
    <source>
        <dbReference type="ARBA" id="ARBA00022679"/>
    </source>
</evidence>
<dbReference type="EC" id="2.5.1.18" evidence="2"/>
<dbReference type="PANTHER" id="PTHR44750">
    <property type="entry name" value="GLUTATHIONE S-TRANSFERASE T1-RELATED"/>
    <property type="match status" value="1"/>
</dbReference>
<evidence type="ECO:0000313" key="8">
    <source>
        <dbReference type="Proteomes" id="UP001279734"/>
    </source>
</evidence>
<sequence length="239" mass="27198">MTTLKIYADRVSQPARAVILFCRLNGIEFEEVEIDIFKGVHLSPEYKEINPMEQVPAIVHGEFKLFESHAILIYLASAFPGIADHWYPADLFKRAKTHSLLDWHHNNLRRGAMGYLLHLKLAPLFGVPLNPQAAAECRRILEASLWRIDSFWLQGTGNFLLGNDRPSIADLSLVSEIMQLQMLEEDDRNQIVGPFKKVQQWIEDVKNATQPHFDDIHAVLFEAIAKMKEQQANSSVPGS</sequence>
<dbReference type="Proteomes" id="UP001279734">
    <property type="component" value="Unassembled WGS sequence"/>
</dbReference>
<dbReference type="Gene3D" id="1.20.1050.10">
    <property type="match status" value="1"/>
</dbReference>
<comment type="catalytic activity">
    <reaction evidence="5">
        <text>RX + glutathione = an S-substituted glutathione + a halide anion + H(+)</text>
        <dbReference type="Rhea" id="RHEA:16437"/>
        <dbReference type="ChEBI" id="CHEBI:15378"/>
        <dbReference type="ChEBI" id="CHEBI:16042"/>
        <dbReference type="ChEBI" id="CHEBI:17792"/>
        <dbReference type="ChEBI" id="CHEBI:57925"/>
        <dbReference type="ChEBI" id="CHEBI:90779"/>
        <dbReference type="EC" id="2.5.1.18"/>
    </reaction>
</comment>